<comment type="caution">
    <text evidence="1">The sequence shown here is derived from an EMBL/GenBank/DDBJ whole genome shotgun (WGS) entry which is preliminary data.</text>
</comment>
<keyword evidence="2" id="KW-1185">Reference proteome</keyword>
<dbReference type="Proteomes" id="UP000612282">
    <property type="component" value="Unassembled WGS sequence"/>
</dbReference>
<gene>
    <name evidence="1" type="ORF">Aco03nite_091750</name>
</gene>
<reference evidence="1 2" key="1">
    <citation type="submission" date="2021-01" db="EMBL/GenBank/DDBJ databases">
        <title>Whole genome shotgun sequence of Actinoplanes couchii NBRC 106145.</title>
        <authorList>
            <person name="Komaki H."/>
            <person name="Tamura T."/>
        </authorList>
    </citation>
    <scope>NUCLEOTIDE SEQUENCE [LARGE SCALE GENOMIC DNA]</scope>
    <source>
        <strain evidence="1 2">NBRC 106145</strain>
    </source>
</reference>
<accession>A0ABQ3XQJ8</accession>
<proteinExistence type="predicted"/>
<sequence length="105" mass="11908">MSAFGPALFVSRIDRAVIREPEQAVIIALIRTAASASQARIYDYDECEPEALGVLLHSDYGYQHLPDDARQELDDAWEAEGHRVAAVVERRRPGVYEYRTYPVED</sequence>
<dbReference type="EMBL" id="BOMG01000114">
    <property type="protein sequence ID" value="GID60771.1"/>
    <property type="molecule type" value="Genomic_DNA"/>
</dbReference>
<organism evidence="1 2">
    <name type="scientific">Actinoplanes couchii</name>
    <dbReference type="NCBI Taxonomy" id="403638"/>
    <lineage>
        <taxon>Bacteria</taxon>
        <taxon>Bacillati</taxon>
        <taxon>Actinomycetota</taxon>
        <taxon>Actinomycetes</taxon>
        <taxon>Micromonosporales</taxon>
        <taxon>Micromonosporaceae</taxon>
        <taxon>Actinoplanes</taxon>
    </lineage>
</organism>
<dbReference type="RefSeq" id="WP_203808096.1">
    <property type="nucleotide sequence ID" value="NZ_BAAAQE010000111.1"/>
</dbReference>
<evidence type="ECO:0000313" key="1">
    <source>
        <dbReference type="EMBL" id="GID60771.1"/>
    </source>
</evidence>
<name>A0ABQ3XQJ8_9ACTN</name>
<protein>
    <submittedName>
        <fullName evidence="1">Uncharacterized protein</fullName>
    </submittedName>
</protein>
<evidence type="ECO:0000313" key="2">
    <source>
        <dbReference type="Proteomes" id="UP000612282"/>
    </source>
</evidence>